<name>A0A6J4JVQ7_9BACT</name>
<reference evidence="2" key="1">
    <citation type="submission" date="2020-02" db="EMBL/GenBank/DDBJ databases">
        <authorList>
            <person name="Meier V. D."/>
        </authorList>
    </citation>
    <scope>NUCLEOTIDE SEQUENCE</scope>
    <source>
        <strain evidence="2">AVDCRST_MAG63</strain>
    </source>
</reference>
<dbReference type="GO" id="GO:0003676">
    <property type="term" value="F:nucleic acid binding"/>
    <property type="evidence" value="ECO:0007669"/>
    <property type="project" value="InterPro"/>
</dbReference>
<dbReference type="InterPro" id="IPR038717">
    <property type="entry name" value="Tc1-like_DDE_dom"/>
</dbReference>
<accession>A0A6J4JVQ7</accession>
<protein>
    <recommendedName>
        <fullName evidence="1">Tc1-like transposase DDE domain-containing protein</fullName>
    </recommendedName>
</protein>
<dbReference type="AlphaFoldDB" id="A0A6J4JVQ7"/>
<proteinExistence type="predicted"/>
<gene>
    <name evidence="2" type="ORF">AVDCRST_MAG63-4181</name>
</gene>
<dbReference type="InterPro" id="IPR047655">
    <property type="entry name" value="Transpos_IS630-like"/>
</dbReference>
<evidence type="ECO:0000259" key="1">
    <source>
        <dbReference type="Pfam" id="PF13358"/>
    </source>
</evidence>
<evidence type="ECO:0000313" key="2">
    <source>
        <dbReference type="EMBL" id="CAA9288788.1"/>
    </source>
</evidence>
<dbReference type="PANTHER" id="PTHR46564">
    <property type="entry name" value="TRANSPOSASE"/>
    <property type="match status" value="1"/>
</dbReference>
<feature type="domain" description="Tc1-like transposase DDE" evidence="1">
    <location>
        <begin position="6"/>
        <end position="146"/>
    </location>
</feature>
<dbReference type="EMBL" id="CADCTO010000579">
    <property type="protein sequence ID" value="CAA9288788.1"/>
    <property type="molecule type" value="Genomic_DNA"/>
</dbReference>
<dbReference type="InterPro" id="IPR036397">
    <property type="entry name" value="RNaseH_sf"/>
</dbReference>
<organism evidence="2">
    <name type="scientific">uncultured Armatimonadetes bacterium</name>
    <dbReference type="NCBI Taxonomy" id="157466"/>
    <lineage>
        <taxon>Bacteria</taxon>
        <taxon>Bacillati</taxon>
        <taxon>Armatimonadota</taxon>
        <taxon>environmental samples</taxon>
    </lineage>
</organism>
<dbReference type="Gene3D" id="3.30.420.10">
    <property type="entry name" value="Ribonuclease H-like superfamily/Ribonuclease H"/>
    <property type="match status" value="1"/>
</dbReference>
<dbReference type="NCBIfam" id="NF033545">
    <property type="entry name" value="transpos_IS630"/>
    <property type="match status" value="1"/>
</dbReference>
<sequence>MTPARLKFIDESACHLGLTRLYGWAKSGQPCVCGVPGNTGERQSVVGLFSVLGMEAHAVEPGSLTGGTFCAFLETHVVPRLAPGDWLVVDNARCHLVKKVKELVEGAGAVLVYLPAYSPDFSPIELAWRKVKAHLRAAGARTREALHGAIAEAVKRVTVEEAKAFFAHCGYSAKEAQAQQH</sequence>
<dbReference type="Pfam" id="PF13358">
    <property type="entry name" value="DDE_3"/>
    <property type="match status" value="1"/>
</dbReference>
<dbReference type="PANTHER" id="PTHR46564:SF1">
    <property type="entry name" value="TRANSPOSASE"/>
    <property type="match status" value="1"/>
</dbReference>